<dbReference type="InterPro" id="IPR027417">
    <property type="entry name" value="P-loop_NTPase"/>
</dbReference>
<protein>
    <submittedName>
        <fullName evidence="2">HAD-IIB family hydrolase</fullName>
    </submittedName>
</protein>
<dbReference type="InterPro" id="IPR002789">
    <property type="entry name" value="HerA_central"/>
</dbReference>
<dbReference type="SUPFAM" id="SSF56784">
    <property type="entry name" value="HAD-like"/>
    <property type="match status" value="1"/>
</dbReference>
<dbReference type="SMART" id="SM00382">
    <property type="entry name" value="AAA"/>
    <property type="match status" value="1"/>
</dbReference>
<keyword evidence="2" id="KW-0378">Hydrolase</keyword>
<dbReference type="InterPro" id="IPR036412">
    <property type="entry name" value="HAD-like_sf"/>
</dbReference>
<comment type="caution">
    <text evidence="2">The sequence shown here is derived from an EMBL/GenBank/DDBJ whole genome shotgun (WGS) entry which is preliminary data.</text>
</comment>
<dbReference type="PANTHER" id="PTHR10000:SF8">
    <property type="entry name" value="HAD SUPERFAMILY HYDROLASE-LIKE, TYPE 3"/>
    <property type="match status" value="1"/>
</dbReference>
<dbReference type="Gene3D" id="3.90.1070.10">
    <property type="match status" value="1"/>
</dbReference>
<dbReference type="InterPro" id="IPR023214">
    <property type="entry name" value="HAD_sf"/>
</dbReference>
<dbReference type="Proteomes" id="UP000466586">
    <property type="component" value="Unassembled WGS sequence"/>
</dbReference>
<dbReference type="GO" id="GO:0005829">
    <property type="term" value="C:cytosol"/>
    <property type="evidence" value="ECO:0007669"/>
    <property type="project" value="TreeGrafter"/>
</dbReference>
<evidence type="ECO:0000313" key="2">
    <source>
        <dbReference type="EMBL" id="MXV50806.1"/>
    </source>
</evidence>
<dbReference type="Gene3D" id="3.40.50.300">
    <property type="entry name" value="P-loop containing nucleotide triphosphate hydrolases"/>
    <property type="match status" value="1"/>
</dbReference>
<feature type="domain" description="AAA+ ATPase" evidence="1">
    <location>
        <begin position="250"/>
        <end position="414"/>
    </location>
</feature>
<gene>
    <name evidence="2" type="ORF">GS399_07455</name>
</gene>
<organism evidence="2 3">
    <name type="scientific">Hufsiella arboris</name>
    <dbReference type="NCBI Taxonomy" id="2695275"/>
    <lineage>
        <taxon>Bacteria</taxon>
        <taxon>Pseudomonadati</taxon>
        <taxon>Bacteroidota</taxon>
        <taxon>Sphingobacteriia</taxon>
        <taxon>Sphingobacteriales</taxon>
        <taxon>Sphingobacteriaceae</taxon>
        <taxon>Hufsiella</taxon>
    </lineage>
</organism>
<reference evidence="2 3" key="1">
    <citation type="submission" date="2019-11" db="EMBL/GenBank/DDBJ databases">
        <title>Pedobacter sp. HMF7647 Genome sequencing and assembly.</title>
        <authorList>
            <person name="Kang H."/>
            <person name="Kim H."/>
            <person name="Joh K."/>
        </authorList>
    </citation>
    <scope>NUCLEOTIDE SEQUENCE [LARGE SCALE GENOMIC DNA]</scope>
    <source>
        <strain evidence="2 3">HMF7647</strain>
    </source>
</reference>
<dbReference type="SUPFAM" id="SSF52540">
    <property type="entry name" value="P-loop containing nucleoside triphosphate hydrolases"/>
    <property type="match status" value="1"/>
</dbReference>
<sequence length="568" mass="63519">MRYHVLATDYDGTLAHHERVSQETIESLKSLKASGRKLILVTGRELDELKALFPEYNLFDRIVAENGALIYRPGTLEERLLGDAPPPEFVAYLRERNISPLSVGRVIVATWEPNQFTVLEAIQKLGIEKQVIFNKGAVMVLPAGINKEKGLSEAVCELGYSMHNVVAVGDAENDTAMMAATECSVAVSNALESVKTLCDFTTKEDHGRGVSELIENIIENDLADKESLLSRHHIQIGTSADNEPFMLSPYSRGVLLAGTSGGGKSTLTSAFIENLAAKNYQFCLIDPEGDYLDMQGPIQLGSSSQVPELEQIVKVLDNTSQSCVICTLAIPLEDRPAFFLKLLNTLLDMRKNYGHPHWFIFDEAHHLIPKEASATYFNMPAHFTRFFAITTKPELINETLVKEVDTIVALGKDAEKTIQSFAEIRNINFHYDQSHNLPQGEALVWNADTSSAPVLIKSSVPLKVMQRHRKKYATGDMGPDSFYFKGPEGKLNLKAFNLNTFVQLSKGVDDETWLFHLRNKDYSKWFKEFVNDDELSRLTEHIEESESDVTKSREAISKLVEERYTAPA</sequence>
<dbReference type="PANTHER" id="PTHR10000">
    <property type="entry name" value="PHOSPHOSERINE PHOSPHATASE"/>
    <property type="match status" value="1"/>
</dbReference>
<dbReference type="AlphaFoldDB" id="A0A7K1Y8A1"/>
<dbReference type="RefSeq" id="WP_160843995.1">
    <property type="nucleotide sequence ID" value="NZ_WVHT01000003.1"/>
</dbReference>
<keyword evidence="3" id="KW-1185">Reference proteome</keyword>
<dbReference type="Pfam" id="PF08282">
    <property type="entry name" value="Hydrolase_3"/>
    <property type="match status" value="2"/>
</dbReference>
<dbReference type="InterPro" id="IPR006379">
    <property type="entry name" value="HAD-SF_hydro_IIB"/>
</dbReference>
<accession>A0A7K1Y8A1</accession>
<evidence type="ECO:0000313" key="3">
    <source>
        <dbReference type="Proteomes" id="UP000466586"/>
    </source>
</evidence>
<dbReference type="EMBL" id="WVHT01000003">
    <property type="protein sequence ID" value="MXV50806.1"/>
    <property type="molecule type" value="Genomic_DNA"/>
</dbReference>
<dbReference type="NCBIfam" id="TIGR01484">
    <property type="entry name" value="HAD-SF-IIB"/>
    <property type="match status" value="1"/>
</dbReference>
<dbReference type="GO" id="GO:0016791">
    <property type="term" value="F:phosphatase activity"/>
    <property type="evidence" value="ECO:0007669"/>
    <property type="project" value="TreeGrafter"/>
</dbReference>
<dbReference type="InterPro" id="IPR003593">
    <property type="entry name" value="AAA+_ATPase"/>
</dbReference>
<dbReference type="Pfam" id="PF01935">
    <property type="entry name" value="DUF87"/>
    <property type="match status" value="1"/>
</dbReference>
<dbReference type="Gene3D" id="3.40.50.1000">
    <property type="entry name" value="HAD superfamily/HAD-like"/>
    <property type="match status" value="1"/>
</dbReference>
<proteinExistence type="predicted"/>
<evidence type="ECO:0000259" key="1">
    <source>
        <dbReference type="SMART" id="SM00382"/>
    </source>
</evidence>
<dbReference type="GO" id="GO:0000287">
    <property type="term" value="F:magnesium ion binding"/>
    <property type="evidence" value="ECO:0007669"/>
    <property type="project" value="TreeGrafter"/>
</dbReference>
<name>A0A7K1Y8A1_9SPHI</name>